<protein>
    <submittedName>
        <fullName evidence="2">Uncharacterized protein</fullName>
    </submittedName>
</protein>
<comment type="caution">
    <text evidence="2">The sequence shown here is derived from an EMBL/GenBank/DDBJ whole genome shotgun (WGS) entry which is preliminary data.</text>
</comment>
<evidence type="ECO:0000256" key="1">
    <source>
        <dbReference type="SAM" id="Phobius"/>
    </source>
</evidence>
<keyword evidence="3" id="KW-1185">Reference proteome</keyword>
<proteinExistence type="predicted"/>
<accession>A0AAD3TMC5</accession>
<organism evidence="2 3">
    <name type="scientific">Nepenthes gracilis</name>
    <name type="common">Slender pitcher plant</name>
    <dbReference type="NCBI Taxonomy" id="150966"/>
    <lineage>
        <taxon>Eukaryota</taxon>
        <taxon>Viridiplantae</taxon>
        <taxon>Streptophyta</taxon>
        <taxon>Embryophyta</taxon>
        <taxon>Tracheophyta</taxon>
        <taxon>Spermatophyta</taxon>
        <taxon>Magnoliopsida</taxon>
        <taxon>eudicotyledons</taxon>
        <taxon>Gunneridae</taxon>
        <taxon>Pentapetalae</taxon>
        <taxon>Caryophyllales</taxon>
        <taxon>Nepenthaceae</taxon>
        <taxon>Nepenthes</taxon>
    </lineage>
</organism>
<dbReference type="EMBL" id="BSYO01000041">
    <property type="protein sequence ID" value="GMH31806.1"/>
    <property type="molecule type" value="Genomic_DNA"/>
</dbReference>
<keyword evidence="1" id="KW-1133">Transmembrane helix</keyword>
<sequence length="110" mass="12043">MLDDNKWRRRAPEVGRLIAGIPCLWEYCPVATTMHLLLLIRCTIVLHMVLLAICVMLIGGSLLLITYAGRVCALVFGGELDFRPTAVAYSGMLVGGLRNSGTLLRLLDAD</sequence>
<dbReference type="Proteomes" id="UP001279734">
    <property type="component" value="Unassembled WGS sequence"/>
</dbReference>
<gene>
    <name evidence="2" type="ORF">Nepgr_033650</name>
</gene>
<evidence type="ECO:0000313" key="2">
    <source>
        <dbReference type="EMBL" id="GMH31806.1"/>
    </source>
</evidence>
<evidence type="ECO:0000313" key="3">
    <source>
        <dbReference type="Proteomes" id="UP001279734"/>
    </source>
</evidence>
<keyword evidence="1" id="KW-0812">Transmembrane</keyword>
<name>A0AAD3TMC5_NEPGR</name>
<keyword evidence="1" id="KW-0472">Membrane</keyword>
<feature type="transmembrane region" description="Helical" evidence="1">
    <location>
        <begin position="44"/>
        <end position="67"/>
    </location>
</feature>
<reference evidence="2" key="1">
    <citation type="submission" date="2023-05" db="EMBL/GenBank/DDBJ databases">
        <title>Nepenthes gracilis genome sequencing.</title>
        <authorList>
            <person name="Fukushima K."/>
        </authorList>
    </citation>
    <scope>NUCLEOTIDE SEQUENCE</scope>
    <source>
        <strain evidence="2">SING2019-196</strain>
    </source>
</reference>
<dbReference type="AlphaFoldDB" id="A0AAD3TMC5"/>